<protein>
    <submittedName>
        <fullName evidence="1">Uncharacterized protein</fullName>
    </submittedName>
</protein>
<organism evidence="1 2">
    <name type="scientific">Catharanthus roseus</name>
    <name type="common">Madagascar periwinkle</name>
    <name type="synonym">Vinca rosea</name>
    <dbReference type="NCBI Taxonomy" id="4058"/>
    <lineage>
        <taxon>Eukaryota</taxon>
        <taxon>Viridiplantae</taxon>
        <taxon>Streptophyta</taxon>
        <taxon>Embryophyta</taxon>
        <taxon>Tracheophyta</taxon>
        <taxon>Spermatophyta</taxon>
        <taxon>Magnoliopsida</taxon>
        <taxon>eudicotyledons</taxon>
        <taxon>Gunneridae</taxon>
        <taxon>Pentapetalae</taxon>
        <taxon>asterids</taxon>
        <taxon>lamiids</taxon>
        <taxon>Gentianales</taxon>
        <taxon>Apocynaceae</taxon>
        <taxon>Rauvolfioideae</taxon>
        <taxon>Vinceae</taxon>
        <taxon>Catharanthinae</taxon>
        <taxon>Catharanthus</taxon>
    </lineage>
</organism>
<reference evidence="2" key="1">
    <citation type="journal article" date="2023" name="Nat. Plants">
        <title>Single-cell RNA sequencing provides a high-resolution roadmap for understanding the multicellular compartmentation of specialized metabolism.</title>
        <authorList>
            <person name="Sun S."/>
            <person name="Shen X."/>
            <person name="Li Y."/>
            <person name="Li Y."/>
            <person name="Wang S."/>
            <person name="Li R."/>
            <person name="Zhang H."/>
            <person name="Shen G."/>
            <person name="Guo B."/>
            <person name="Wei J."/>
            <person name="Xu J."/>
            <person name="St-Pierre B."/>
            <person name="Chen S."/>
            <person name="Sun C."/>
        </authorList>
    </citation>
    <scope>NUCLEOTIDE SEQUENCE [LARGE SCALE GENOMIC DNA]</scope>
</reference>
<keyword evidence="2" id="KW-1185">Reference proteome</keyword>
<dbReference type="Proteomes" id="UP001060085">
    <property type="component" value="Linkage Group LG06"/>
</dbReference>
<sequence>MGMAKIAYKVKNITEQNAAMFLIAGFTGQLKYWWDNSLTLQEKMSIIEHTIETEDEQGNISLQNDSCDFLLCLSIHDDDAFLWHRRLDHIYNQQNFKRMGFEKNEEGAFIQDDDEDQEVMNVEEEENEEETEAEIHRRETRQKKRQEIIEEGSSSGSMSQLMDMIASL</sequence>
<name>A0ACC0ADH4_CATRO</name>
<proteinExistence type="predicted"/>
<evidence type="ECO:0000313" key="1">
    <source>
        <dbReference type="EMBL" id="KAI5658229.1"/>
    </source>
</evidence>
<comment type="caution">
    <text evidence="1">The sequence shown here is derived from an EMBL/GenBank/DDBJ whole genome shotgun (WGS) entry which is preliminary data.</text>
</comment>
<accession>A0ACC0ADH4</accession>
<evidence type="ECO:0000313" key="2">
    <source>
        <dbReference type="Proteomes" id="UP001060085"/>
    </source>
</evidence>
<gene>
    <name evidence="1" type="ORF">M9H77_27022</name>
</gene>
<dbReference type="EMBL" id="CM044706">
    <property type="protein sequence ID" value="KAI5658229.1"/>
    <property type="molecule type" value="Genomic_DNA"/>
</dbReference>